<sequence>MIIRLPRRAAQPFSGILEIHQLVCLPPNNINRDDHGIPKVALFGGVRRGRISSQALRAQTRRAMMNLGLIPKSEYGQRTKRLVDAVCEQLGDLNRSADAVTCALAALGYSLERNKKTGEVKLGALLFIGPDELTLLASAVRAHHTELLTYYDNVVKPAPQDKPIKRKPGRAAPDTSAADATLEHAFPDLPRADSWKGFAKDHKAAYATLQQAIGKTKAPDVALFGRFVAHAPDKSIDGALYTGHALTIDATTAQNDFFSALDDRQADDSNGSAHIDTQTFQSGVFYRYDAVDLASLHRNTCQDDQYTADLLASFIHATVTTLPSGKQRSFGAYAMPSTVLLVFKPHAQQTSLMNAFETPVTRNLRDNRNISEEGATLLLAQYRREQQMYDMNAQAFVLDGTGAAIPAGVTALPNLDTLILTALQAAVKPQ</sequence>
<organism evidence="1 2">
    <name type="scientific">Deinococcus soli</name>
    <name type="common">ex Cha et al. 2016</name>
    <dbReference type="NCBI Taxonomy" id="1309411"/>
    <lineage>
        <taxon>Bacteria</taxon>
        <taxon>Thermotogati</taxon>
        <taxon>Deinococcota</taxon>
        <taxon>Deinococci</taxon>
        <taxon>Deinococcales</taxon>
        <taxon>Deinococcaceae</taxon>
        <taxon>Deinococcus</taxon>
    </lineage>
</organism>
<protein>
    <submittedName>
        <fullName evidence="1">CRISPR system Cascade subunit CasC</fullName>
    </submittedName>
</protein>
<dbReference type="Proteomes" id="UP001185331">
    <property type="component" value="Unassembled WGS sequence"/>
</dbReference>
<dbReference type="Pfam" id="PF09344">
    <property type="entry name" value="Cas_CT1975"/>
    <property type="match status" value="1"/>
</dbReference>
<evidence type="ECO:0000313" key="1">
    <source>
        <dbReference type="EMBL" id="MDR6218992.1"/>
    </source>
</evidence>
<proteinExistence type="predicted"/>
<reference evidence="1" key="1">
    <citation type="submission" date="2023-07" db="EMBL/GenBank/DDBJ databases">
        <title>Sorghum-associated microbial communities from plants grown in Nebraska, USA.</title>
        <authorList>
            <person name="Schachtman D."/>
        </authorList>
    </citation>
    <scope>NUCLEOTIDE SEQUENCE</scope>
    <source>
        <strain evidence="1">BE330</strain>
    </source>
</reference>
<dbReference type="InterPro" id="IPR010148">
    <property type="entry name" value="CRISPR-assoc_prot_CT1975"/>
</dbReference>
<dbReference type="RefSeq" id="WP_309853946.1">
    <property type="nucleotide sequence ID" value="NZ_JAVDQJ010000004.1"/>
</dbReference>
<dbReference type="AlphaFoldDB" id="A0AAE4BN03"/>
<evidence type="ECO:0000313" key="2">
    <source>
        <dbReference type="Proteomes" id="UP001185331"/>
    </source>
</evidence>
<accession>A0AAE4BN03</accession>
<comment type="caution">
    <text evidence="1">The sequence shown here is derived from an EMBL/GenBank/DDBJ whole genome shotgun (WGS) entry which is preliminary data.</text>
</comment>
<dbReference type="EMBL" id="JAVDQK010000005">
    <property type="protein sequence ID" value="MDR6218992.1"/>
    <property type="molecule type" value="Genomic_DNA"/>
</dbReference>
<name>A0AAE4BN03_9DEIO</name>
<gene>
    <name evidence="1" type="ORF">J2Y00_002589</name>
</gene>
<dbReference type="NCBIfam" id="TIGR01869">
    <property type="entry name" value="casC_Cse4"/>
    <property type="match status" value="1"/>
</dbReference>